<proteinExistence type="predicted"/>
<organism evidence="2">
    <name type="scientific">Aplanochytrium stocchinoi</name>
    <dbReference type="NCBI Taxonomy" id="215587"/>
    <lineage>
        <taxon>Eukaryota</taxon>
        <taxon>Sar</taxon>
        <taxon>Stramenopiles</taxon>
        <taxon>Bigyra</taxon>
        <taxon>Labyrinthulomycetes</taxon>
        <taxon>Thraustochytrida</taxon>
        <taxon>Thraustochytriidae</taxon>
        <taxon>Aplanochytrium</taxon>
    </lineage>
</organism>
<dbReference type="AlphaFoldDB" id="A0A7S3LGC4"/>
<evidence type="ECO:0000256" key="1">
    <source>
        <dbReference type="SAM" id="Phobius"/>
    </source>
</evidence>
<accession>A0A7S3LGC4</accession>
<sequence length="100" mass="11692">MRQFLYIFLQLHNFIIRLFVVFVQLVTTPVHTIFQLLQFGIHGFDTVSKFRSLFIDPNKNSLESILCERAQIVSLLKSARPGDKLGFPCFMTQRNIKIDM</sequence>
<name>A0A7S3LGC4_9STRA</name>
<keyword evidence="1" id="KW-0812">Transmembrane</keyword>
<protein>
    <submittedName>
        <fullName evidence="2">Uncharacterized protein</fullName>
    </submittedName>
</protein>
<keyword evidence="1" id="KW-0472">Membrane</keyword>
<dbReference type="EMBL" id="HBIN01000873">
    <property type="protein sequence ID" value="CAE0430117.1"/>
    <property type="molecule type" value="Transcribed_RNA"/>
</dbReference>
<evidence type="ECO:0000313" key="2">
    <source>
        <dbReference type="EMBL" id="CAE0430117.1"/>
    </source>
</evidence>
<gene>
    <name evidence="2" type="ORF">ASTO00021_LOCUS435</name>
</gene>
<feature type="transmembrane region" description="Helical" evidence="1">
    <location>
        <begin position="6"/>
        <end position="26"/>
    </location>
</feature>
<keyword evidence="1" id="KW-1133">Transmembrane helix</keyword>
<reference evidence="2" key="1">
    <citation type="submission" date="2021-01" db="EMBL/GenBank/DDBJ databases">
        <authorList>
            <person name="Corre E."/>
            <person name="Pelletier E."/>
            <person name="Niang G."/>
            <person name="Scheremetjew M."/>
            <person name="Finn R."/>
            <person name="Kale V."/>
            <person name="Holt S."/>
            <person name="Cochrane G."/>
            <person name="Meng A."/>
            <person name="Brown T."/>
            <person name="Cohen L."/>
        </authorList>
    </citation>
    <scope>NUCLEOTIDE SEQUENCE</scope>
    <source>
        <strain evidence="2">GSBS06</strain>
    </source>
</reference>